<dbReference type="AlphaFoldDB" id="A0A7W5ZTL3"/>
<dbReference type="InterPro" id="IPR029063">
    <property type="entry name" value="SAM-dependent_MTases_sf"/>
</dbReference>
<reference evidence="1 2" key="1">
    <citation type="submission" date="2020-08" db="EMBL/GenBank/DDBJ databases">
        <title>Genomic Encyclopedia of Type Strains, Phase IV (KMG-IV): sequencing the most valuable type-strain genomes for metagenomic binning, comparative biology and taxonomic classification.</title>
        <authorList>
            <person name="Goeker M."/>
        </authorList>
    </citation>
    <scope>NUCLEOTIDE SEQUENCE [LARGE SCALE GENOMIC DNA]</scope>
    <source>
        <strain evidence="1 2">DSM 17976</strain>
    </source>
</reference>
<keyword evidence="2" id="KW-1185">Reference proteome</keyword>
<dbReference type="EMBL" id="JACIBY010000015">
    <property type="protein sequence ID" value="MBB3841332.1"/>
    <property type="molecule type" value="Genomic_DNA"/>
</dbReference>
<dbReference type="RefSeq" id="WP_183978924.1">
    <property type="nucleotide sequence ID" value="NZ_JACIBY010000015.1"/>
</dbReference>
<name>A0A7W5ZTL3_9BACT</name>
<evidence type="ECO:0008006" key="3">
    <source>
        <dbReference type="Google" id="ProtNLM"/>
    </source>
</evidence>
<dbReference type="SUPFAM" id="SSF53335">
    <property type="entry name" value="S-adenosyl-L-methionine-dependent methyltransferases"/>
    <property type="match status" value="1"/>
</dbReference>
<sequence length="255" mass="29994">MKEKLKTLLRQNLIYQLNQLRLQWRSIPYRLGDEVECPICQSHYRAFMPFRYRTNAYCPNCKSLERHRYIFLALRDRLGFFSAPRKKVLHFAPDICLIPSIKASPYIDYVTADYMTSFTSSITVKPDHVMSIDDIKFDNDTFNVVIAIGILVMVPDDTKAMREVLRVLKPDGYAVFHDPINKDFPTSFSDARLTKEEKQKLYHGHDQRWYYGADYADRLRAQGFSVEDDTFIQTIDYKRYGISPTERVYIARKNA</sequence>
<gene>
    <name evidence="1" type="ORF">FHS57_005354</name>
</gene>
<evidence type="ECO:0000313" key="1">
    <source>
        <dbReference type="EMBL" id="MBB3841332.1"/>
    </source>
</evidence>
<dbReference type="Gene3D" id="3.40.50.150">
    <property type="entry name" value="Vaccinia Virus protein VP39"/>
    <property type="match status" value="1"/>
</dbReference>
<organism evidence="1 2">
    <name type="scientific">Runella defluvii</name>
    <dbReference type="NCBI Taxonomy" id="370973"/>
    <lineage>
        <taxon>Bacteria</taxon>
        <taxon>Pseudomonadati</taxon>
        <taxon>Bacteroidota</taxon>
        <taxon>Cytophagia</taxon>
        <taxon>Cytophagales</taxon>
        <taxon>Spirosomataceae</taxon>
        <taxon>Runella</taxon>
    </lineage>
</organism>
<evidence type="ECO:0000313" key="2">
    <source>
        <dbReference type="Proteomes" id="UP000541352"/>
    </source>
</evidence>
<proteinExistence type="predicted"/>
<dbReference type="Pfam" id="PF13489">
    <property type="entry name" value="Methyltransf_23"/>
    <property type="match status" value="1"/>
</dbReference>
<protein>
    <recommendedName>
        <fullName evidence="3">Methyltransferase domain-containing protein</fullName>
    </recommendedName>
</protein>
<accession>A0A7W5ZTL3</accession>
<dbReference type="Proteomes" id="UP000541352">
    <property type="component" value="Unassembled WGS sequence"/>
</dbReference>
<comment type="caution">
    <text evidence="1">The sequence shown here is derived from an EMBL/GenBank/DDBJ whole genome shotgun (WGS) entry which is preliminary data.</text>
</comment>